<feature type="domain" description="AprE-like beta-barrel" evidence="12">
    <location>
        <begin position="340"/>
        <end position="429"/>
    </location>
</feature>
<dbReference type="InterPro" id="IPR058781">
    <property type="entry name" value="HH_AprE-like"/>
</dbReference>
<gene>
    <name evidence="13" type="ORF">IBL26_22515</name>
</gene>
<evidence type="ECO:0000256" key="5">
    <source>
        <dbReference type="ARBA" id="ARBA00022519"/>
    </source>
</evidence>
<dbReference type="Pfam" id="PF26002">
    <property type="entry name" value="Beta-barrel_AprE"/>
    <property type="match status" value="1"/>
</dbReference>
<proteinExistence type="inferred from homology"/>
<protein>
    <recommendedName>
        <fullName evidence="9">Membrane fusion protein (MFP) family protein</fullName>
    </recommendedName>
</protein>
<dbReference type="Gene3D" id="2.40.30.170">
    <property type="match status" value="1"/>
</dbReference>
<comment type="similarity">
    <text evidence="2 9">Belongs to the membrane fusion protein (MFP) (TC 8.A.1) family.</text>
</comment>
<keyword evidence="10" id="KW-0175">Coiled coil</keyword>
<evidence type="ECO:0000256" key="7">
    <source>
        <dbReference type="ARBA" id="ARBA00022989"/>
    </source>
</evidence>
<keyword evidence="6 9" id="KW-0812">Transmembrane</keyword>
<evidence type="ECO:0000256" key="2">
    <source>
        <dbReference type="ARBA" id="ARBA00009477"/>
    </source>
</evidence>
<evidence type="ECO:0000256" key="3">
    <source>
        <dbReference type="ARBA" id="ARBA00022448"/>
    </source>
</evidence>
<sequence>MPRPRSVSWPFRATSHSCTASGPLDDQKTTGGVICFGIVALVIFFGGLSAWSTMGPPTEAAIAVGQIRSEGKRRIIQHFEGGIVRDILARDGDLVKAGQVLMRLDNAQSEADLEVLRGQRWALLAQSARLRAEADVAQNIGLAQLSHLSADLRDIEAVDGQQVLFGARLASLMSQLQILTDRIAQHEAALASARAQIHSQKRQLELLRREERDVRNLVAQGLERVTRLLELQRNSASVEGNLQNLIGQAERAIASVQEARSQIQQVRNQRQADVAAEARDVWARLNEIDDRLRAAQDIARRREVISPEDGTVIASRFFNVGAVVRPGEQVMDLVPTHDRLVVEVQLSPNDVDIVRPGLQAEIRLPGFKRRLLQFLDGRVISVANDVTVDERSRNAYYQVQVEIVENQFVPLRGIDLRPGMPAEIQIKTGSRSLFRYLAQPMVDSFHQVFRRN</sequence>
<name>A0ABR7RUD2_9PROT</name>
<evidence type="ECO:0000256" key="8">
    <source>
        <dbReference type="ARBA" id="ARBA00023136"/>
    </source>
</evidence>
<comment type="subcellular location">
    <subcellularLocation>
        <location evidence="1 9">Cell inner membrane</location>
        <topology evidence="1 9">Single-pass membrane protein</topology>
    </subcellularLocation>
</comment>
<dbReference type="Pfam" id="PF25994">
    <property type="entry name" value="HH_AprE"/>
    <property type="match status" value="1"/>
</dbReference>
<keyword evidence="7 9" id="KW-1133">Transmembrane helix</keyword>
<keyword evidence="4 9" id="KW-1003">Cell membrane</keyword>
<dbReference type="Gene3D" id="2.40.50.100">
    <property type="match status" value="2"/>
</dbReference>
<feature type="domain" description="AprE-like long alpha-helical hairpin" evidence="11">
    <location>
        <begin position="110"/>
        <end position="297"/>
    </location>
</feature>
<evidence type="ECO:0000259" key="12">
    <source>
        <dbReference type="Pfam" id="PF26002"/>
    </source>
</evidence>
<evidence type="ECO:0000313" key="14">
    <source>
        <dbReference type="Proteomes" id="UP000626026"/>
    </source>
</evidence>
<evidence type="ECO:0000256" key="4">
    <source>
        <dbReference type="ARBA" id="ARBA00022475"/>
    </source>
</evidence>
<accession>A0ABR7RUD2</accession>
<dbReference type="PRINTS" id="PR01490">
    <property type="entry name" value="RTXTOXIND"/>
</dbReference>
<reference evidence="13 14" key="1">
    <citation type="journal article" date="2013" name="Int. J. Syst. Evol. Microbiol.">
        <title>Roseomonas aerophila sp. nov., isolated from air.</title>
        <authorList>
            <person name="Kim S.J."/>
            <person name="Weon H.Y."/>
            <person name="Ahn J.H."/>
            <person name="Hong S.B."/>
            <person name="Seok S.J."/>
            <person name="Whang K.S."/>
            <person name="Kwon S.W."/>
        </authorList>
    </citation>
    <scope>NUCLEOTIDE SEQUENCE [LARGE SCALE GENOMIC DNA]</scope>
    <source>
        <strain evidence="13 14">NBRC 108923</strain>
    </source>
</reference>
<evidence type="ECO:0000313" key="13">
    <source>
        <dbReference type="EMBL" id="MBC9209632.1"/>
    </source>
</evidence>
<evidence type="ECO:0000256" key="10">
    <source>
        <dbReference type="SAM" id="Coils"/>
    </source>
</evidence>
<evidence type="ECO:0000256" key="9">
    <source>
        <dbReference type="RuleBase" id="RU365093"/>
    </source>
</evidence>
<organism evidence="13 14">
    <name type="scientific">Teichococcus aerophilus</name>
    <dbReference type="NCBI Taxonomy" id="1224513"/>
    <lineage>
        <taxon>Bacteria</taxon>
        <taxon>Pseudomonadati</taxon>
        <taxon>Pseudomonadota</taxon>
        <taxon>Alphaproteobacteria</taxon>
        <taxon>Acetobacterales</taxon>
        <taxon>Roseomonadaceae</taxon>
        <taxon>Roseomonas</taxon>
    </lineage>
</organism>
<dbReference type="EMBL" id="JACTVA010000063">
    <property type="protein sequence ID" value="MBC9209632.1"/>
    <property type="molecule type" value="Genomic_DNA"/>
</dbReference>
<keyword evidence="14" id="KW-1185">Reference proteome</keyword>
<dbReference type="NCBIfam" id="TIGR01843">
    <property type="entry name" value="type_I_hlyD"/>
    <property type="match status" value="1"/>
</dbReference>
<evidence type="ECO:0000256" key="6">
    <source>
        <dbReference type="ARBA" id="ARBA00022692"/>
    </source>
</evidence>
<dbReference type="InterPro" id="IPR050739">
    <property type="entry name" value="MFP"/>
</dbReference>
<evidence type="ECO:0000259" key="11">
    <source>
        <dbReference type="Pfam" id="PF25994"/>
    </source>
</evidence>
<dbReference type="RefSeq" id="WP_187786768.1">
    <property type="nucleotide sequence ID" value="NZ_JACTVA010000063.1"/>
</dbReference>
<dbReference type="Proteomes" id="UP000626026">
    <property type="component" value="Unassembled WGS sequence"/>
</dbReference>
<evidence type="ECO:0000256" key="1">
    <source>
        <dbReference type="ARBA" id="ARBA00004377"/>
    </source>
</evidence>
<dbReference type="PANTHER" id="PTHR30386:SF17">
    <property type="entry name" value="ALKALINE PROTEASE SECRETION PROTEIN APRE"/>
    <property type="match status" value="1"/>
</dbReference>
<keyword evidence="3 9" id="KW-0813">Transport</keyword>
<dbReference type="InterPro" id="IPR058982">
    <property type="entry name" value="Beta-barrel_AprE"/>
</dbReference>
<dbReference type="InterPro" id="IPR010129">
    <property type="entry name" value="T1SS_HlyD"/>
</dbReference>
<feature type="coiled-coil region" evidence="10">
    <location>
        <begin position="169"/>
        <end position="269"/>
    </location>
</feature>
<dbReference type="PANTHER" id="PTHR30386">
    <property type="entry name" value="MEMBRANE FUSION SUBUNIT OF EMRAB-TOLC MULTIDRUG EFFLUX PUMP"/>
    <property type="match status" value="1"/>
</dbReference>
<comment type="caution">
    <text evidence="13">The sequence shown here is derived from an EMBL/GenBank/DDBJ whole genome shotgun (WGS) entry which is preliminary data.</text>
</comment>
<keyword evidence="5 9" id="KW-0997">Cell inner membrane</keyword>
<feature type="transmembrane region" description="Helical" evidence="9">
    <location>
        <begin position="31"/>
        <end position="51"/>
    </location>
</feature>
<keyword evidence="8 9" id="KW-0472">Membrane</keyword>